<feature type="transmembrane region" description="Helical" evidence="1">
    <location>
        <begin position="228"/>
        <end position="249"/>
    </location>
</feature>
<feature type="transmembrane region" description="Helical" evidence="1">
    <location>
        <begin position="411"/>
        <end position="431"/>
    </location>
</feature>
<dbReference type="InterPro" id="IPR046278">
    <property type="entry name" value="DUF6311"/>
</dbReference>
<dbReference type="RefSeq" id="WP_264790908.1">
    <property type="nucleotide sequence ID" value="NZ_AP026867.1"/>
</dbReference>
<feature type="transmembrane region" description="Helical" evidence="1">
    <location>
        <begin position="381"/>
        <end position="404"/>
    </location>
</feature>
<feature type="transmembrane region" description="Helical" evidence="1">
    <location>
        <begin position="179"/>
        <end position="195"/>
    </location>
</feature>
<evidence type="ECO:0000313" key="3">
    <source>
        <dbReference type="EMBL" id="BDS09525.1"/>
    </source>
</evidence>
<gene>
    <name evidence="3" type="ORF">AsAng_0002260</name>
</gene>
<feature type="transmembrane region" description="Helical" evidence="1">
    <location>
        <begin position="156"/>
        <end position="172"/>
    </location>
</feature>
<name>A0A915YAX8_9BACT</name>
<keyword evidence="1" id="KW-0472">Membrane</keyword>
<feature type="transmembrane region" description="Helical" evidence="1">
    <location>
        <begin position="342"/>
        <end position="361"/>
    </location>
</feature>
<dbReference type="EMBL" id="AP026867">
    <property type="protein sequence ID" value="BDS09525.1"/>
    <property type="molecule type" value="Genomic_DNA"/>
</dbReference>
<keyword evidence="4" id="KW-1185">Reference proteome</keyword>
<dbReference type="KEGG" id="aup:AsAng_0002260"/>
<dbReference type="Proteomes" id="UP001060919">
    <property type="component" value="Chromosome"/>
</dbReference>
<keyword evidence="1" id="KW-1133">Transmembrane helix</keyword>
<sequence>MFQFKKENIYNYLILLLSSVFLFYFYGAVLEAPNEILFSKYGDGFWQYFNFTSYVKHSESYLEHTVSNYPYGEHIVYFDGQPFFGAILHFLVGYFPFLGNYTIGILNGIAMFCIWWTPFLLFGILRRLEVRPILSVWGAIGITFLEPQVFRLLGHFSLSYSCAIPLTVYLLLRIHERKSVIFWTFLLLLSNLIWLYTHPYLGLMCCLLAGSIFFFYWLAYFKTIARNLSYYIVAFSGALSPIVIFQTVIKLTDEHTAKPEDVYGIFNYCGEPDDVFLPNHPPFRPLLETLSGTTFNQTWEGWAYIGITTILTLSIAFILLIVQKIRKRNPTLLQPISPLVTIAFWASVPILFLSWAFPFTHFPELLDYATPLKQFRSLGRFAWVFYYISTLTSIYLIHRAALFLEQKNKKGLAGLLMFLAPLLYMIEGYSAHIEVANIISQCPNYFLEKYQPQVLKEGFKKINFDDYQAILPLPYYYLGSGNYYRTTLGGTTQMAMLAAAHSGIPTASTIVSRGDVWEGRNLIQLVSPPYYEKKIQADFPSKKPFLITRSNNLEKLNAYEQMIFDRARLLSIDEWGYALYEIDFDDLFANDCNLVLDQFDQVRNSLYPKNGWLVKDSTAYLFYEDFEAQTAPHTFRGKGAFSAPKAGSGNIIKVPLPQQTQTETYYIKAWVYNGSIDAMNYFLVMAFGDGIKNLGHARPDNAAVINGDWSLIEFSVNIPPNKYKELHINRYSDLSSNKTVYIDDLLIYTGSGPVYKIINEENNQVNELIYNGHNIVRPQ</sequence>
<keyword evidence="1" id="KW-0812">Transmembrane</keyword>
<proteinExistence type="predicted"/>
<feature type="transmembrane region" description="Helical" evidence="1">
    <location>
        <begin position="201"/>
        <end position="221"/>
    </location>
</feature>
<feature type="transmembrane region" description="Helical" evidence="1">
    <location>
        <begin position="301"/>
        <end position="322"/>
    </location>
</feature>
<feature type="domain" description="DUF6311" evidence="2">
    <location>
        <begin position="18"/>
        <end position="400"/>
    </location>
</feature>
<dbReference type="Gene3D" id="2.60.120.260">
    <property type="entry name" value="Galactose-binding domain-like"/>
    <property type="match status" value="1"/>
</dbReference>
<accession>A0A915YAX8</accession>
<organism evidence="3 4">
    <name type="scientific">Aureispira anguillae</name>
    <dbReference type="NCBI Taxonomy" id="2864201"/>
    <lineage>
        <taxon>Bacteria</taxon>
        <taxon>Pseudomonadati</taxon>
        <taxon>Bacteroidota</taxon>
        <taxon>Saprospiria</taxon>
        <taxon>Saprospirales</taxon>
        <taxon>Saprospiraceae</taxon>
        <taxon>Aureispira</taxon>
    </lineage>
</organism>
<evidence type="ECO:0000313" key="4">
    <source>
        <dbReference type="Proteomes" id="UP001060919"/>
    </source>
</evidence>
<feature type="transmembrane region" description="Helical" evidence="1">
    <location>
        <begin position="12"/>
        <end position="30"/>
    </location>
</feature>
<protein>
    <recommendedName>
        <fullName evidence="2">DUF6311 domain-containing protein</fullName>
    </recommendedName>
</protein>
<feature type="transmembrane region" description="Helical" evidence="1">
    <location>
        <begin position="101"/>
        <end position="125"/>
    </location>
</feature>
<dbReference type="Pfam" id="PF19830">
    <property type="entry name" value="DUF6311"/>
    <property type="match status" value="1"/>
</dbReference>
<dbReference type="AlphaFoldDB" id="A0A915YAX8"/>
<evidence type="ECO:0000256" key="1">
    <source>
        <dbReference type="SAM" id="Phobius"/>
    </source>
</evidence>
<evidence type="ECO:0000259" key="2">
    <source>
        <dbReference type="Pfam" id="PF19830"/>
    </source>
</evidence>
<reference evidence="3" key="1">
    <citation type="submission" date="2022-09" db="EMBL/GenBank/DDBJ databases">
        <title>Aureispira anguillicida sp. nov., isolated from Leptocephalus of Japanese eel Anguilla japonica.</title>
        <authorList>
            <person name="Yuasa K."/>
            <person name="Mekata T."/>
            <person name="Ikunari K."/>
        </authorList>
    </citation>
    <scope>NUCLEOTIDE SEQUENCE</scope>
    <source>
        <strain evidence="3">EL160426</strain>
    </source>
</reference>